<evidence type="ECO:0000313" key="1">
    <source>
        <dbReference type="EMBL" id="EPQ09550.1"/>
    </source>
</evidence>
<gene>
    <name evidence="1" type="ORF">D623_10022980</name>
</gene>
<dbReference type="Proteomes" id="UP000052978">
    <property type="component" value="Unassembled WGS sequence"/>
</dbReference>
<evidence type="ECO:0000313" key="2">
    <source>
        <dbReference type="Proteomes" id="UP000052978"/>
    </source>
</evidence>
<proteinExistence type="predicted"/>
<sequence>MRIHIENKNLPSNSMLNSIQSGLGFSAQNVAGFLRCCPWNSGFMDGKPVQWGNSQQHAPATTGGFAFIFFSLSFLIPVISHEETSISEPEDRG</sequence>
<keyword evidence="2" id="KW-1185">Reference proteome</keyword>
<name>S7N0S8_MYOBR</name>
<accession>S7N0S8</accession>
<organism evidence="1 2">
    <name type="scientific">Myotis brandtii</name>
    <name type="common">Brandt's bat</name>
    <dbReference type="NCBI Taxonomy" id="109478"/>
    <lineage>
        <taxon>Eukaryota</taxon>
        <taxon>Metazoa</taxon>
        <taxon>Chordata</taxon>
        <taxon>Craniata</taxon>
        <taxon>Vertebrata</taxon>
        <taxon>Euteleostomi</taxon>
        <taxon>Mammalia</taxon>
        <taxon>Eutheria</taxon>
        <taxon>Laurasiatheria</taxon>
        <taxon>Chiroptera</taxon>
        <taxon>Yangochiroptera</taxon>
        <taxon>Vespertilionidae</taxon>
        <taxon>Myotis</taxon>
    </lineage>
</organism>
<reference evidence="1 2" key="1">
    <citation type="journal article" date="2013" name="Nat. Commun.">
        <title>Genome analysis reveals insights into physiology and longevity of the Brandt's bat Myotis brandtii.</title>
        <authorList>
            <person name="Seim I."/>
            <person name="Fang X."/>
            <person name="Xiong Z."/>
            <person name="Lobanov A.V."/>
            <person name="Huang Z."/>
            <person name="Ma S."/>
            <person name="Feng Y."/>
            <person name="Turanov A.A."/>
            <person name="Zhu Y."/>
            <person name="Lenz T.L."/>
            <person name="Gerashchenko M.V."/>
            <person name="Fan D."/>
            <person name="Hee Yim S."/>
            <person name="Yao X."/>
            <person name="Jordan D."/>
            <person name="Xiong Y."/>
            <person name="Ma Y."/>
            <person name="Lyapunov A.N."/>
            <person name="Chen G."/>
            <person name="Kulakova O.I."/>
            <person name="Sun Y."/>
            <person name="Lee S.G."/>
            <person name="Bronson R.T."/>
            <person name="Moskalev A.A."/>
            <person name="Sunyaev S.R."/>
            <person name="Zhang G."/>
            <person name="Krogh A."/>
            <person name="Wang J."/>
            <person name="Gladyshev V.N."/>
        </authorList>
    </citation>
    <scope>NUCLEOTIDE SEQUENCE [LARGE SCALE GENOMIC DNA]</scope>
</reference>
<dbReference type="EMBL" id="KE162789">
    <property type="protein sequence ID" value="EPQ09550.1"/>
    <property type="molecule type" value="Genomic_DNA"/>
</dbReference>
<dbReference type="AlphaFoldDB" id="S7N0S8"/>
<protein>
    <submittedName>
        <fullName evidence="1">Uncharacterized protein</fullName>
    </submittedName>
</protein>